<sequence length="189" mass="21287">MCYDAESQINPELSSNEQLLWHGRPPLGLRLRATDAFLIPFSLMWGGFAVFWEASVVMGGAPFFFMLWGIPFVLVGLYLIVGRFFVDARQRSKTYYGVTDERAIIISGLFRRSVKSLNIDTLTDVALTEKTDGSGTITLGPTPPWHNWMGGSNWPGSHQHAVPSFEMIDNARQVYEIIRESQRDAKGRT</sequence>
<evidence type="ECO:0000313" key="2">
    <source>
        <dbReference type="EMBL" id="TWU27958.1"/>
    </source>
</evidence>
<evidence type="ECO:0000313" key="3">
    <source>
        <dbReference type="Proteomes" id="UP000319143"/>
    </source>
</evidence>
<keyword evidence="3" id="KW-1185">Reference proteome</keyword>
<dbReference type="AlphaFoldDB" id="A0A5C6CU59"/>
<evidence type="ECO:0000256" key="1">
    <source>
        <dbReference type="SAM" id="Phobius"/>
    </source>
</evidence>
<dbReference type="RefSeq" id="WP_146531656.1">
    <property type="nucleotide sequence ID" value="NZ_SJPV01000035.1"/>
</dbReference>
<dbReference type="Proteomes" id="UP000319143">
    <property type="component" value="Unassembled WGS sequence"/>
</dbReference>
<organism evidence="2 3">
    <name type="scientific">Novipirellula artificiosorum</name>
    <dbReference type="NCBI Taxonomy" id="2528016"/>
    <lineage>
        <taxon>Bacteria</taxon>
        <taxon>Pseudomonadati</taxon>
        <taxon>Planctomycetota</taxon>
        <taxon>Planctomycetia</taxon>
        <taxon>Pirellulales</taxon>
        <taxon>Pirellulaceae</taxon>
        <taxon>Novipirellula</taxon>
    </lineage>
</organism>
<dbReference type="OrthoDB" id="199424at2"/>
<keyword evidence="1" id="KW-0472">Membrane</keyword>
<name>A0A5C6CU59_9BACT</name>
<proteinExistence type="predicted"/>
<dbReference type="EMBL" id="SJPV01000035">
    <property type="protein sequence ID" value="TWU27958.1"/>
    <property type="molecule type" value="Genomic_DNA"/>
</dbReference>
<feature type="transmembrane region" description="Helical" evidence="1">
    <location>
        <begin position="64"/>
        <end position="86"/>
    </location>
</feature>
<feature type="transmembrane region" description="Helical" evidence="1">
    <location>
        <begin position="33"/>
        <end position="52"/>
    </location>
</feature>
<evidence type="ECO:0008006" key="4">
    <source>
        <dbReference type="Google" id="ProtNLM"/>
    </source>
</evidence>
<keyword evidence="1" id="KW-1133">Transmembrane helix</keyword>
<reference evidence="2 3" key="1">
    <citation type="submission" date="2019-02" db="EMBL/GenBank/DDBJ databases">
        <title>Deep-cultivation of Planctomycetes and their phenomic and genomic characterization uncovers novel biology.</title>
        <authorList>
            <person name="Wiegand S."/>
            <person name="Jogler M."/>
            <person name="Boedeker C."/>
            <person name="Pinto D."/>
            <person name="Vollmers J."/>
            <person name="Rivas-Marin E."/>
            <person name="Kohn T."/>
            <person name="Peeters S.H."/>
            <person name="Heuer A."/>
            <person name="Rast P."/>
            <person name="Oberbeckmann S."/>
            <person name="Bunk B."/>
            <person name="Jeske O."/>
            <person name="Meyerdierks A."/>
            <person name="Storesund J.E."/>
            <person name="Kallscheuer N."/>
            <person name="Luecker S."/>
            <person name="Lage O.M."/>
            <person name="Pohl T."/>
            <person name="Merkel B.J."/>
            <person name="Hornburger P."/>
            <person name="Mueller R.-W."/>
            <person name="Bruemmer F."/>
            <person name="Labrenz M."/>
            <person name="Spormann A.M."/>
            <person name="Op Den Camp H."/>
            <person name="Overmann J."/>
            <person name="Amann R."/>
            <person name="Jetten M.S.M."/>
            <person name="Mascher T."/>
            <person name="Medema M.H."/>
            <person name="Devos D.P."/>
            <person name="Kaster A.-K."/>
            <person name="Ovreas L."/>
            <person name="Rohde M."/>
            <person name="Galperin M.Y."/>
            <person name="Jogler C."/>
        </authorList>
    </citation>
    <scope>NUCLEOTIDE SEQUENCE [LARGE SCALE GENOMIC DNA]</scope>
    <source>
        <strain evidence="2 3">Poly41</strain>
    </source>
</reference>
<gene>
    <name evidence="2" type="ORF">Poly41_70320</name>
</gene>
<comment type="caution">
    <text evidence="2">The sequence shown here is derived from an EMBL/GenBank/DDBJ whole genome shotgun (WGS) entry which is preliminary data.</text>
</comment>
<accession>A0A5C6CU59</accession>
<keyword evidence="1" id="KW-0812">Transmembrane</keyword>
<protein>
    <recommendedName>
        <fullName evidence="4">DUF304 domain-containing protein</fullName>
    </recommendedName>
</protein>